<gene>
    <name evidence="1" type="ORF">LACBIDRAFT_331547</name>
</gene>
<name>B0DPT5_LACBS</name>
<dbReference type="OrthoDB" id="3109431at2759"/>
<keyword evidence="2" id="KW-1185">Reference proteome</keyword>
<sequence>MDYRLTGNINWYPSTKLLTTTTPAGPIGSGSAVATALPCACPNYKFLSEFLDRRPTRTVSFCVLWLKHGRICRVTELVAIVEVLRFDLRIELGHQEGEKSDVVSQWLDQSFSSPFALRIHPSSKRSERGGNFIGYSKVLSIPSTSFPTIAVRVQGSSTLHSHGKTANNGNWPSV</sequence>
<protein>
    <submittedName>
        <fullName evidence="1">Predicted protein</fullName>
    </submittedName>
</protein>
<evidence type="ECO:0000313" key="1">
    <source>
        <dbReference type="EMBL" id="EDR03428.1"/>
    </source>
</evidence>
<reference evidence="1 2" key="1">
    <citation type="journal article" date="2008" name="Nature">
        <title>The genome of Laccaria bicolor provides insights into mycorrhizal symbiosis.</title>
        <authorList>
            <person name="Martin F."/>
            <person name="Aerts A."/>
            <person name="Ahren D."/>
            <person name="Brun A."/>
            <person name="Danchin E.G.J."/>
            <person name="Duchaussoy F."/>
            <person name="Gibon J."/>
            <person name="Kohler A."/>
            <person name="Lindquist E."/>
            <person name="Pereda V."/>
            <person name="Salamov A."/>
            <person name="Shapiro H.J."/>
            <person name="Wuyts J."/>
            <person name="Blaudez D."/>
            <person name="Buee M."/>
            <person name="Brokstein P."/>
            <person name="Canbaeck B."/>
            <person name="Cohen D."/>
            <person name="Courty P.E."/>
            <person name="Coutinho P.M."/>
            <person name="Delaruelle C."/>
            <person name="Detter J.C."/>
            <person name="Deveau A."/>
            <person name="DiFazio S."/>
            <person name="Duplessis S."/>
            <person name="Fraissinet-Tachet L."/>
            <person name="Lucic E."/>
            <person name="Frey-Klett P."/>
            <person name="Fourrey C."/>
            <person name="Feussner I."/>
            <person name="Gay G."/>
            <person name="Grimwood J."/>
            <person name="Hoegger P.J."/>
            <person name="Jain P."/>
            <person name="Kilaru S."/>
            <person name="Labbe J."/>
            <person name="Lin Y.C."/>
            <person name="Legue V."/>
            <person name="Le Tacon F."/>
            <person name="Marmeisse R."/>
            <person name="Melayah D."/>
            <person name="Montanini B."/>
            <person name="Muratet M."/>
            <person name="Nehls U."/>
            <person name="Niculita-Hirzel H."/>
            <person name="Oudot-Le Secq M.P."/>
            <person name="Peter M."/>
            <person name="Quesneville H."/>
            <person name="Rajashekar B."/>
            <person name="Reich M."/>
            <person name="Rouhier N."/>
            <person name="Schmutz J."/>
            <person name="Yin T."/>
            <person name="Chalot M."/>
            <person name="Henrissat B."/>
            <person name="Kuees U."/>
            <person name="Lucas S."/>
            <person name="Van de Peer Y."/>
            <person name="Podila G.K."/>
            <person name="Polle A."/>
            <person name="Pukkila P.J."/>
            <person name="Richardson P.M."/>
            <person name="Rouze P."/>
            <person name="Sanders I.R."/>
            <person name="Stajich J.E."/>
            <person name="Tunlid A."/>
            <person name="Tuskan G."/>
            <person name="Grigoriev I.V."/>
        </authorList>
    </citation>
    <scope>NUCLEOTIDE SEQUENCE [LARGE SCALE GENOMIC DNA]</scope>
    <source>
        <strain evidence="2">S238N-H82 / ATCC MYA-4686</strain>
    </source>
</reference>
<dbReference type="RefSeq" id="XP_001885884.1">
    <property type="nucleotide sequence ID" value="XM_001885849.1"/>
</dbReference>
<dbReference type="KEGG" id="lbc:LACBIDRAFT_331547"/>
<accession>B0DPT5</accession>
<dbReference type="GeneID" id="6081587"/>
<proteinExistence type="predicted"/>
<dbReference type="Proteomes" id="UP000001194">
    <property type="component" value="Unassembled WGS sequence"/>
</dbReference>
<dbReference type="InParanoid" id="B0DPT5"/>
<organism evidence="2">
    <name type="scientific">Laccaria bicolor (strain S238N-H82 / ATCC MYA-4686)</name>
    <name type="common">Bicoloured deceiver</name>
    <name type="synonym">Laccaria laccata var. bicolor</name>
    <dbReference type="NCBI Taxonomy" id="486041"/>
    <lineage>
        <taxon>Eukaryota</taxon>
        <taxon>Fungi</taxon>
        <taxon>Dikarya</taxon>
        <taxon>Basidiomycota</taxon>
        <taxon>Agaricomycotina</taxon>
        <taxon>Agaricomycetes</taxon>
        <taxon>Agaricomycetidae</taxon>
        <taxon>Agaricales</taxon>
        <taxon>Agaricineae</taxon>
        <taxon>Hydnangiaceae</taxon>
        <taxon>Laccaria</taxon>
    </lineage>
</organism>
<evidence type="ECO:0000313" key="2">
    <source>
        <dbReference type="Proteomes" id="UP000001194"/>
    </source>
</evidence>
<dbReference type="AlphaFoldDB" id="B0DPT5"/>
<dbReference type="EMBL" id="DS547124">
    <property type="protein sequence ID" value="EDR03428.1"/>
    <property type="molecule type" value="Genomic_DNA"/>
</dbReference>
<dbReference type="HOGENOM" id="CLU_1540321_0_0_1"/>